<feature type="domain" description="HTH myb-type" evidence="9">
    <location>
        <begin position="184"/>
        <end position="241"/>
    </location>
</feature>
<evidence type="ECO:0000259" key="9">
    <source>
        <dbReference type="PROSITE" id="PS51294"/>
    </source>
</evidence>
<feature type="compositionally biased region" description="Polar residues" evidence="6">
    <location>
        <begin position="274"/>
        <end position="285"/>
    </location>
</feature>
<dbReference type="InterPro" id="IPR001005">
    <property type="entry name" value="SANT/Myb"/>
</dbReference>
<dbReference type="CDD" id="cd00167">
    <property type="entry name" value="SANT"/>
    <property type="match status" value="2"/>
</dbReference>
<dbReference type="InterPro" id="IPR009057">
    <property type="entry name" value="Homeodomain-like_sf"/>
</dbReference>
<dbReference type="PROSITE" id="PS51294">
    <property type="entry name" value="HTH_MYB"/>
    <property type="match status" value="1"/>
</dbReference>
<feature type="region of interest" description="Disordered" evidence="6">
    <location>
        <begin position="137"/>
        <end position="189"/>
    </location>
</feature>
<evidence type="ECO:0000256" key="6">
    <source>
        <dbReference type="SAM" id="MobiDB-lite"/>
    </source>
</evidence>
<dbReference type="Proteomes" id="UP001633002">
    <property type="component" value="Unassembled WGS sequence"/>
</dbReference>
<dbReference type="AlphaFoldDB" id="A0ABD3I2W2"/>
<evidence type="ECO:0000256" key="3">
    <source>
        <dbReference type="ARBA" id="ARBA00023125"/>
    </source>
</evidence>
<dbReference type="PANTHER" id="PTHR44042">
    <property type="entry name" value="DUPLICATED HOMEODOMAIN-LIKE SUPERFAMILY PROTEIN-RELATED"/>
    <property type="match status" value="1"/>
</dbReference>
<dbReference type="NCBIfam" id="TIGR01557">
    <property type="entry name" value="myb_SHAQKYF"/>
    <property type="match status" value="1"/>
</dbReference>
<protein>
    <submittedName>
        <fullName evidence="10">Uncharacterized protein</fullName>
    </submittedName>
</protein>
<evidence type="ECO:0000259" key="7">
    <source>
        <dbReference type="PROSITE" id="PS50090"/>
    </source>
</evidence>
<feature type="compositionally biased region" description="Polar residues" evidence="6">
    <location>
        <begin position="144"/>
        <end position="159"/>
    </location>
</feature>
<keyword evidence="11" id="KW-1185">Reference proteome</keyword>
<evidence type="ECO:0000256" key="2">
    <source>
        <dbReference type="ARBA" id="ARBA00023015"/>
    </source>
</evidence>
<comment type="subcellular location">
    <subcellularLocation>
        <location evidence="1">Nucleus</location>
    </subcellularLocation>
</comment>
<dbReference type="InterPro" id="IPR017930">
    <property type="entry name" value="Myb_dom"/>
</dbReference>
<gene>
    <name evidence="10" type="ORF">R1sor_010866</name>
</gene>
<dbReference type="FunFam" id="1.10.10.60:FF:000009">
    <property type="entry name" value="transcription factor MYB1R1"/>
    <property type="match status" value="1"/>
</dbReference>
<feature type="domain" description="SANT" evidence="8">
    <location>
        <begin position="193"/>
        <end position="241"/>
    </location>
</feature>
<dbReference type="PROSITE" id="PS51293">
    <property type="entry name" value="SANT"/>
    <property type="match status" value="1"/>
</dbReference>
<dbReference type="SUPFAM" id="SSF46689">
    <property type="entry name" value="Homeodomain-like"/>
    <property type="match status" value="2"/>
</dbReference>
<dbReference type="InterPro" id="IPR017884">
    <property type="entry name" value="SANT_dom"/>
</dbReference>
<dbReference type="SMART" id="SM00717">
    <property type="entry name" value="SANT"/>
    <property type="match status" value="2"/>
</dbReference>
<accession>A0ABD3I2W2</accession>
<feature type="compositionally biased region" description="Basic and acidic residues" evidence="6">
    <location>
        <begin position="174"/>
        <end position="189"/>
    </location>
</feature>
<feature type="compositionally biased region" description="Pro residues" evidence="6">
    <location>
        <begin position="1"/>
        <end position="11"/>
    </location>
</feature>
<dbReference type="PROSITE" id="PS50090">
    <property type="entry name" value="MYB_LIKE"/>
    <property type="match status" value="1"/>
</dbReference>
<dbReference type="InterPro" id="IPR006447">
    <property type="entry name" value="Myb_dom_plants"/>
</dbReference>
<evidence type="ECO:0000313" key="10">
    <source>
        <dbReference type="EMBL" id="KAL3696790.1"/>
    </source>
</evidence>
<keyword evidence="5" id="KW-0539">Nucleus</keyword>
<proteinExistence type="predicted"/>
<dbReference type="GO" id="GO:0003677">
    <property type="term" value="F:DNA binding"/>
    <property type="evidence" value="ECO:0007669"/>
    <property type="project" value="UniProtKB-KW"/>
</dbReference>
<reference evidence="10 11" key="1">
    <citation type="submission" date="2024-09" db="EMBL/GenBank/DDBJ databases">
        <title>Chromosome-scale assembly of Riccia sorocarpa.</title>
        <authorList>
            <person name="Paukszto L."/>
        </authorList>
    </citation>
    <scope>NUCLEOTIDE SEQUENCE [LARGE SCALE GENOMIC DNA]</scope>
    <source>
        <strain evidence="10">LP-2024</strain>
        <tissue evidence="10">Aerial parts of the thallus</tissue>
    </source>
</reference>
<dbReference type="GO" id="GO:0005634">
    <property type="term" value="C:nucleus"/>
    <property type="evidence" value="ECO:0007669"/>
    <property type="project" value="UniProtKB-SubCell"/>
</dbReference>
<dbReference type="EMBL" id="JBJQOH010000002">
    <property type="protein sequence ID" value="KAL3696790.1"/>
    <property type="molecule type" value="Genomic_DNA"/>
</dbReference>
<name>A0ABD3I2W2_9MARC</name>
<dbReference type="FunFam" id="1.10.10.60:FF:000154">
    <property type="entry name" value="Transcription factor SRM1"/>
    <property type="match status" value="1"/>
</dbReference>
<feature type="region of interest" description="Disordered" evidence="6">
    <location>
        <begin position="261"/>
        <end position="285"/>
    </location>
</feature>
<keyword evidence="2" id="KW-0805">Transcription regulation</keyword>
<keyword evidence="3" id="KW-0238">DNA-binding</keyword>
<keyword evidence="4" id="KW-0804">Transcription</keyword>
<evidence type="ECO:0000256" key="4">
    <source>
        <dbReference type="ARBA" id="ARBA00023163"/>
    </source>
</evidence>
<feature type="domain" description="Myb-like" evidence="7">
    <location>
        <begin position="185"/>
        <end position="237"/>
    </location>
</feature>
<dbReference type="Gene3D" id="1.10.10.60">
    <property type="entry name" value="Homeodomain-like"/>
    <property type="match status" value="2"/>
</dbReference>
<organism evidence="10 11">
    <name type="scientific">Riccia sorocarpa</name>
    <dbReference type="NCBI Taxonomy" id="122646"/>
    <lineage>
        <taxon>Eukaryota</taxon>
        <taxon>Viridiplantae</taxon>
        <taxon>Streptophyta</taxon>
        <taxon>Embryophyta</taxon>
        <taxon>Marchantiophyta</taxon>
        <taxon>Marchantiopsida</taxon>
        <taxon>Marchantiidae</taxon>
        <taxon>Marchantiales</taxon>
        <taxon>Ricciaceae</taxon>
        <taxon>Riccia</taxon>
    </lineage>
</organism>
<evidence type="ECO:0000259" key="8">
    <source>
        <dbReference type="PROSITE" id="PS51293"/>
    </source>
</evidence>
<dbReference type="PANTHER" id="PTHR44042:SF58">
    <property type="entry name" value="DUPLICATED HOMEODOMAIN-LIKE SUPERFAMILY PROTEIN"/>
    <property type="match status" value="1"/>
</dbReference>
<comment type="caution">
    <text evidence="10">The sequence shown here is derived from an EMBL/GenBank/DDBJ whole genome shotgun (WGS) entry which is preliminary data.</text>
</comment>
<feature type="region of interest" description="Disordered" evidence="6">
    <location>
        <begin position="1"/>
        <end position="68"/>
    </location>
</feature>
<evidence type="ECO:0000256" key="1">
    <source>
        <dbReference type="ARBA" id="ARBA00004123"/>
    </source>
</evidence>
<evidence type="ECO:0000256" key="5">
    <source>
        <dbReference type="ARBA" id="ARBA00023242"/>
    </source>
</evidence>
<dbReference type="Pfam" id="PF00249">
    <property type="entry name" value="Myb_DNA-binding"/>
    <property type="match status" value="2"/>
</dbReference>
<evidence type="ECO:0000313" key="11">
    <source>
        <dbReference type="Proteomes" id="UP001633002"/>
    </source>
</evidence>
<sequence>MGAPSPGPVPTSPSTASTTISGGADAGTAGAGADEPVVATSSAPPTITTTNPAVPAPDDSPGAPSVWTAEQDKQFEKALALYDEDSPNRWENVAAMVPGKDAVEVMKHFELLTEDISSIDAGRVALPSYILPQSLSGPDCGGEQSDSSVSKNKVWSGQSPGIPMGAGGGAVGGLERKSSTSKADQERRKGIPWTEEEHRLFLLGLAKFGKGDWRSISRNFVISRTPTQVASHAQKYFIRLNSINKDKRRSSIHDITSVNSAGSEVMHGSPGPITGQSPTATTPTGQALAHKTQPAFQGGMYGNPVVAGVTGVGTPVYPPGQMAYGVRGHMVRPGMGGPPMAMPHMPYTMPQPAMHH</sequence>
<feature type="compositionally biased region" description="Low complexity" evidence="6">
    <location>
        <begin position="12"/>
        <end position="57"/>
    </location>
</feature>